<accession>A0A3E3DVN0</accession>
<keyword evidence="1" id="KW-0175">Coiled coil</keyword>
<gene>
    <name evidence="3" type="ORF">DXC78_11625</name>
    <name evidence="2" type="ORF">PND82_05700</name>
</gene>
<name>A0A3E3DVN0_9FIRM</name>
<dbReference type="AlphaFoldDB" id="A0A3E3DVN0"/>
<reference evidence="2" key="2">
    <citation type="submission" date="2023-01" db="EMBL/GenBank/DDBJ databases">
        <title>Human gut microbiome strain richness.</title>
        <authorList>
            <person name="Chen-Liaw A."/>
        </authorList>
    </citation>
    <scope>NUCLEOTIDE SEQUENCE</scope>
    <source>
        <strain evidence="2">D8_m1001271B151109d0_201107</strain>
    </source>
</reference>
<protein>
    <submittedName>
        <fullName evidence="3">Uncharacterized protein</fullName>
    </submittedName>
</protein>
<proteinExistence type="predicted"/>
<evidence type="ECO:0000313" key="3">
    <source>
        <dbReference type="EMBL" id="RGD73273.1"/>
    </source>
</evidence>
<dbReference type="Proteomes" id="UP000260721">
    <property type="component" value="Unassembled WGS sequence"/>
</dbReference>
<reference evidence="3 4" key="1">
    <citation type="submission" date="2018-08" db="EMBL/GenBank/DDBJ databases">
        <title>A genome reference for cultivated species of the human gut microbiota.</title>
        <authorList>
            <person name="Zou Y."/>
            <person name="Xue W."/>
            <person name="Luo G."/>
        </authorList>
    </citation>
    <scope>NUCLEOTIDE SEQUENCE [LARGE SCALE GENOMIC DNA]</scope>
    <source>
        <strain evidence="3 4">TF08-11</strain>
    </source>
</reference>
<dbReference type="EMBL" id="JAQLXO010000007">
    <property type="protein sequence ID" value="MDB7982309.1"/>
    <property type="molecule type" value="Genomic_DNA"/>
</dbReference>
<dbReference type="Proteomes" id="UP001212981">
    <property type="component" value="Unassembled WGS sequence"/>
</dbReference>
<feature type="coiled-coil region" evidence="1">
    <location>
        <begin position="9"/>
        <end position="43"/>
    </location>
</feature>
<organism evidence="3 4">
    <name type="scientific">Faecalicoccus pleomorphus</name>
    <dbReference type="NCBI Taxonomy" id="1323"/>
    <lineage>
        <taxon>Bacteria</taxon>
        <taxon>Bacillati</taxon>
        <taxon>Bacillota</taxon>
        <taxon>Erysipelotrichia</taxon>
        <taxon>Erysipelotrichales</taxon>
        <taxon>Erysipelotrichaceae</taxon>
        <taxon>Faecalicoccus</taxon>
    </lineage>
</organism>
<evidence type="ECO:0000313" key="4">
    <source>
        <dbReference type="Proteomes" id="UP000260721"/>
    </source>
</evidence>
<dbReference type="RefSeq" id="WP_117447171.1">
    <property type="nucleotide sequence ID" value="NZ_JAQLXO010000007.1"/>
</dbReference>
<comment type="caution">
    <text evidence="3">The sequence shown here is derived from an EMBL/GenBank/DDBJ whole genome shotgun (WGS) entry which is preliminary data.</text>
</comment>
<sequence length="74" mass="9097">MIKEIDKRIRQYEKQKQIRLERKQKLEAEIENINLHLKELYGIRKQYEKLEKECESVILNLETPRENSVQQDEV</sequence>
<evidence type="ECO:0000256" key="1">
    <source>
        <dbReference type="SAM" id="Coils"/>
    </source>
</evidence>
<evidence type="ECO:0000313" key="2">
    <source>
        <dbReference type="EMBL" id="MDB7982309.1"/>
    </source>
</evidence>
<dbReference type="EMBL" id="QUSK01000033">
    <property type="protein sequence ID" value="RGD73273.1"/>
    <property type="molecule type" value="Genomic_DNA"/>
</dbReference>